<comment type="caution">
    <text evidence="4">The sequence shown here is derived from an EMBL/GenBank/DDBJ whole genome shotgun (WGS) entry which is preliminary data.</text>
</comment>
<dbReference type="InterPro" id="IPR013486">
    <property type="entry name" value="SpoIID/LytB"/>
</dbReference>
<dbReference type="InterPro" id="IPR013693">
    <property type="entry name" value="SpoIID/LytB_N"/>
</dbReference>
<protein>
    <submittedName>
        <fullName evidence="4">SpoIID/LytB domain-containing protein</fullName>
    </submittedName>
</protein>
<feature type="region of interest" description="Disordered" evidence="1">
    <location>
        <begin position="30"/>
        <end position="58"/>
    </location>
</feature>
<evidence type="ECO:0000256" key="1">
    <source>
        <dbReference type="SAM" id="MobiDB-lite"/>
    </source>
</evidence>
<evidence type="ECO:0000313" key="5">
    <source>
        <dbReference type="Proteomes" id="UP000886785"/>
    </source>
</evidence>
<sequence length="352" mass="37874">MKERISLFAVLFLLMAAASLFSMCRQEPDNLTTVSEPEPSSIPSVTETSSHAEALPQSTAETAKIPYEDFRILDESTGEILTVTNLDFLPGAIAVEMPLTYPEEALKAQAVVSYTYYSRLRQQNRTSESPADADFSADPANWKAYVTPEQMEARWGSEFDKYYQKLESIAESVAGEALYYQGELALCAYHAISSGKTEASADIWGGACDYLVAVDSPGDPSADGYLSTVSVTPEQVTAAAAQKWPDADLSGSPESWFTEIQRTPSGTVETVLLGGIPARGADIRTAFGLRSANFDIAFQDNAFLFTVRGYGHGVGMSQTGAAYLAAQGLSYAEILAWYYPGTVLSVPAAGTD</sequence>
<accession>A0A9D1DPA5</accession>
<dbReference type="Proteomes" id="UP000886785">
    <property type="component" value="Unassembled WGS sequence"/>
</dbReference>
<dbReference type="NCBIfam" id="TIGR02669">
    <property type="entry name" value="SpoIID_LytB"/>
    <property type="match status" value="1"/>
</dbReference>
<evidence type="ECO:0000259" key="3">
    <source>
        <dbReference type="Pfam" id="PF08486"/>
    </source>
</evidence>
<reference evidence="4" key="1">
    <citation type="submission" date="2020-10" db="EMBL/GenBank/DDBJ databases">
        <authorList>
            <person name="Gilroy R."/>
        </authorList>
    </citation>
    <scope>NUCLEOTIDE SEQUENCE</scope>
    <source>
        <strain evidence="4">ChiSjej1B19-7085</strain>
    </source>
</reference>
<dbReference type="Pfam" id="PF08486">
    <property type="entry name" value="SpoIID"/>
    <property type="match status" value="1"/>
</dbReference>
<feature type="compositionally biased region" description="Low complexity" evidence="1">
    <location>
        <begin position="32"/>
        <end position="49"/>
    </location>
</feature>
<keyword evidence="2" id="KW-0732">Signal</keyword>
<gene>
    <name evidence="4" type="ORF">IAA54_02635</name>
</gene>
<feature type="domain" description="Sporulation stage II protein D amidase enhancer LytB N-terminal" evidence="3">
    <location>
        <begin position="79"/>
        <end position="180"/>
    </location>
</feature>
<proteinExistence type="predicted"/>
<evidence type="ECO:0000256" key="2">
    <source>
        <dbReference type="SAM" id="SignalP"/>
    </source>
</evidence>
<organism evidence="4 5">
    <name type="scientific">Candidatus Gallacutalibacter pullicola</name>
    <dbReference type="NCBI Taxonomy" id="2840830"/>
    <lineage>
        <taxon>Bacteria</taxon>
        <taxon>Bacillati</taxon>
        <taxon>Bacillota</taxon>
        <taxon>Clostridia</taxon>
        <taxon>Eubacteriales</taxon>
        <taxon>Candidatus Gallacutalibacter</taxon>
    </lineage>
</organism>
<dbReference type="AlphaFoldDB" id="A0A9D1DPA5"/>
<feature type="chain" id="PRO_5038832583" evidence="2">
    <location>
        <begin position="23"/>
        <end position="352"/>
    </location>
</feature>
<dbReference type="GO" id="GO:0030435">
    <property type="term" value="P:sporulation resulting in formation of a cellular spore"/>
    <property type="evidence" value="ECO:0007669"/>
    <property type="project" value="InterPro"/>
</dbReference>
<feature type="signal peptide" evidence="2">
    <location>
        <begin position="1"/>
        <end position="22"/>
    </location>
</feature>
<reference evidence="4" key="2">
    <citation type="journal article" date="2021" name="PeerJ">
        <title>Extensive microbial diversity within the chicken gut microbiome revealed by metagenomics and culture.</title>
        <authorList>
            <person name="Gilroy R."/>
            <person name="Ravi A."/>
            <person name="Getino M."/>
            <person name="Pursley I."/>
            <person name="Horton D.L."/>
            <person name="Alikhan N.F."/>
            <person name="Baker D."/>
            <person name="Gharbi K."/>
            <person name="Hall N."/>
            <person name="Watson M."/>
            <person name="Adriaenssens E.M."/>
            <person name="Foster-Nyarko E."/>
            <person name="Jarju S."/>
            <person name="Secka A."/>
            <person name="Antonio M."/>
            <person name="Oren A."/>
            <person name="Chaudhuri R.R."/>
            <person name="La Ragione R."/>
            <person name="Hildebrand F."/>
            <person name="Pallen M.J."/>
        </authorList>
    </citation>
    <scope>NUCLEOTIDE SEQUENCE</scope>
    <source>
        <strain evidence="4">ChiSjej1B19-7085</strain>
    </source>
</reference>
<dbReference type="EMBL" id="DVHF01000033">
    <property type="protein sequence ID" value="HIR56538.1"/>
    <property type="molecule type" value="Genomic_DNA"/>
</dbReference>
<evidence type="ECO:0000313" key="4">
    <source>
        <dbReference type="EMBL" id="HIR56538.1"/>
    </source>
</evidence>
<name>A0A9D1DPA5_9FIRM</name>